<dbReference type="Proteomes" id="UP000765509">
    <property type="component" value="Unassembled WGS sequence"/>
</dbReference>
<evidence type="ECO:0000313" key="1">
    <source>
        <dbReference type="EMBL" id="MBW0479936.1"/>
    </source>
</evidence>
<dbReference type="GO" id="GO:0003676">
    <property type="term" value="F:nucleic acid binding"/>
    <property type="evidence" value="ECO:0007669"/>
    <property type="project" value="InterPro"/>
</dbReference>
<dbReference type="AlphaFoldDB" id="A0A9Q3GU26"/>
<gene>
    <name evidence="1" type="ORF">O181_019651</name>
</gene>
<dbReference type="Gene3D" id="3.30.420.10">
    <property type="entry name" value="Ribonuclease H-like superfamily/Ribonuclease H"/>
    <property type="match status" value="1"/>
</dbReference>
<dbReference type="InterPro" id="IPR036397">
    <property type="entry name" value="RNaseH_sf"/>
</dbReference>
<dbReference type="EMBL" id="AVOT02005774">
    <property type="protein sequence ID" value="MBW0479936.1"/>
    <property type="molecule type" value="Genomic_DNA"/>
</dbReference>
<dbReference type="OrthoDB" id="2630497at2759"/>
<name>A0A9Q3GU26_9BASI</name>
<reference evidence="1" key="1">
    <citation type="submission" date="2021-03" db="EMBL/GenBank/DDBJ databases">
        <title>Draft genome sequence of rust myrtle Austropuccinia psidii MF-1, a brazilian biotype.</title>
        <authorList>
            <person name="Quecine M.C."/>
            <person name="Pachon D.M.R."/>
            <person name="Bonatelli M.L."/>
            <person name="Correr F.H."/>
            <person name="Franceschini L.M."/>
            <person name="Leite T.F."/>
            <person name="Margarido G.R.A."/>
            <person name="Almeida C.A."/>
            <person name="Ferrarezi J.A."/>
            <person name="Labate C.A."/>
        </authorList>
    </citation>
    <scope>NUCLEOTIDE SEQUENCE</scope>
    <source>
        <strain evidence="1">MF-1</strain>
    </source>
</reference>
<comment type="caution">
    <text evidence="1">The sequence shown here is derived from an EMBL/GenBank/DDBJ whole genome shotgun (WGS) entry which is preliminary data.</text>
</comment>
<organism evidence="1 2">
    <name type="scientific">Austropuccinia psidii MF-1</name>
    <dbReference type="NCBI Taxonomy" id="1389203"/>
    <lineage>
        <taxon>Eukaryota</taxon>
        <taxon>Fungi</taxon>
        <taxon>Dikarya</taxon>
        <taxon>Basidiomycota</taxon>
        <taxon>Pucciniomycotina</taxon>
        <taxon>Pucciniomycetes</taxon>
        <taxon>Pucciniales</taxon>
        <taxon>Sphaerophragmiaceae</taxon>
        <taxon>Austropuccinia</taxon>
    </lineage>
</organism>
<evidence type="ECO:0000313" key="2">
    <source>
        <dbReference type="Proteomes" id="UP000765509"/>
    </source>
</evidence>
<keyword evidence="2" id="KW-1185">Reference proteome</keyword>
<proteinExistence type="predicted"/>
<protein>
    <submittedName>
        <fullName evidence="1">Uncharacterized protein</fullName>
    </submittedName>
</protein>
<accession>A0A9Q3GU26</accession>
<sequence length="148" mass="17305">MYVSYHQYDWHTWLPLREFSYNNAEHSSTKQSPFFTIYGGNPSFDSIHISQDSPAGNSSTKFQSVNQVVKEELKSEIRIFKKYADRNRSIPPDFQPGDKVWQASKNVKTTRPTKKLSKRCLGPFEVMLITPSFLFNGSQFTLYFMCYY</sequence>